<dbReference type="PANTHER" id="PTHR45614:SF241">
    <property type="entry name" value="MYB-LIKE DNA-BINDING PROTEIN"/>
    <property type="match status" value="1"/>
</dbReference>
<dbReference type="STRING" id="5722.A2FSN3"/>
<dbReference type="SMR" id="A2FSN3"/>
<dbReference type="InterPro" id="IPR050560">
    <property type="entry name" value="MYB_TF"/>
</dbReference>
<dbReference type="Proteomes" id="UP000001542">
    <property type="component" value="Unassembled WGS sequence"/>
</dbReference>
<dbReference type="FunFam" id="1.10.10.60:FF:000010">
    <property type="entry name" value="Transcriptional activator Myb isoform A"/>
    <property type="match status" value="1"/>
</dbReference>
<dbReference type="InterPro" id="IPR017930">
    <property type="entry name" value="Myb_dom"/>
</dbReference>
<dbReference type="eggNOG" id="KOG0048">
    <property type="taxonomic scope" value="Eukaryota"/>
</dbReference>
<keyword evidence="6" id="KW-1185">Reference proteome</keyword>
<dbReference type="PANTHER" id="PTHR45614">
    <property type="entry name" value="MYB PROTEIN-RELATED"/>
    <property type="match status" value="1"/>
</dbReference>
<dbReference type="PROSITE" id="PS50090">
    <property type="entry name" value="MYB_LIKE"/>
    <property type="match status" value="2"/>
</dbReference>
<keyword evidence="2 5" id="KW-0238">DNA-binding</keyword>
<feature type="domain" description="Myb-like" evidence="3">
    <location>
        <begin position="13"/>
        <end position="64"/>
    </location>
</feature>
<keyword evidence="1" id="KW-0677">Repeat</keyword>
<dbReference type="SMART" id="SM00717">
    <property type="entry name" value="SANT"/>
    <property type="match status" value="2"/>
</dbReference>
<dbReference type="GO" id="GO:0000978">
    <property type="term" value="F:RNA polymerase II cis-regulatory region sequence-specific DNA binding"/>
    <property type="evidence" value="ECO:0000318"/>
    <property type="project" value="GO_Central"/>
</dbReference>
<reference evidence="5" key="2">
    <citation type="journal article" date="2007" name="Science">
        <title>Draft genome sequence of the sexually transmitted pathogen Trichomonas vaginalis.</title>
        <authorList>
            <person name="Carlton J.M."/>
            <person name="Hirt R.P."/>
            <person name="Silva J.C."/>
            <person name="Delcher A.L."/>
            <person name="Schatz M."/>
            <person name="Zhao Q."/>
            <person name="Wortman J.R."/>
            <person name="Bidwell S.L."/>
            <person name="Alsmark U.C.M."/>
            <person name="Besteiro S."/>
            <person name="Sicheritz-Ponten T."/>
            <person name="Noel C.J."/>
            <person name="Dacks J.B."/>
            <person name="Foster P.G."/>
            <person name="Simillion C."/>
            <person name="Van de Peer Y."/>
            <person name="Miranda-Saavedra D."/>
            <person name="Barton G.J."/>
            <person name="Westrop G.D."/>
            <person name="Mueller S."/>
            <person name="Dessi D."/>
            <person name="Fiori P.L."/>
            <person name="Ren Q."/>
            <person name="Paulsen I."/>
            <person name="Zhang H."/>
            <person name="Bastida-Corcuera F.D."/>
            <person name="Simoes-Barbosa A."/>
            <person name="Brown M.T."/>
            <person name="Hayes R.D."/>
            <person name="Mukherjee M."/>
            <person name="Okumura C.Y."/>
            <person name="Schneider R."/>
            <person name="Smith A.J."/>
            <person name="Vanacova S."/>
            <person name="Villalvazo M."/>
            <person name="Haas B.J."/>
            <person name="Pertea M."/>
            <person name="Feldblyum T.V."/>
            <person name="Utterback T.R."/>
            <person name="Shu C.L."/>
            <person name="Osoegawa K."/>
            <person name="de Jong P.J."/>
            <person name="Hrdy I."/>
            <person name="Horvathova L."/>
            <person name="Zubacova Z."/>
            <person name="Dolezal P."/>
            <person name="Malik S.B."/>
            <person name="Logsdon J.M. Jr."/>
            <person name="Henze K."/>
            <person name="Gupta A."/>
            <person name="Wang C.C."/>
            <person name="Dunne R.L."/>
            <person name="Upcroft J.A."/>
            <person name="Upcroft P."/>
            <person name="White O."/>
            <person name="Salzberg S.L."/>
            <person name="Tang P."/>
            <person name="Chiu C.-H."/>
            <person name="Lee Y.-S."/>
            <person name="Embley T.M."/>
            <person name="Coombs G.H."/>
            <person name="Mottram J.C."/>
            <person name="Tachezy J."/>
            <person name="Fraser-Liggett C.M."/>
            <person name="Johnson P.J."/>
        </authorList>
    </citation>
    <scope>NUCLEOTIDE SEQUENCE [LARGE SCALE GENOMIC DNA]</scope>
    <source>
        <strain evidence="5">G3</strain>
    </source>
</reference>
<dbReference type="CDD" id="cd00167">
    <property type="entry name" value="SANT"/>
    <property type="match status" value="2"/>
</dbReference>
<protein>
    <submittedName>
        <fullName evidence="5">Myb-like DNA-binding domain containing protein</fullName>
    </submittedName>
</protein>
<feature type="domain" description="Myb-like" evidence="3">
    <location>
        <begin position="65"/>
        <end position="115"/>
    </location>
</feature>
<dbReference type="OrthoDB" id="2143914at2759"/>
<dbReference type="InterPro" id="IPR009057">
    <property type="entry name" value="Homeodomain-like_sf"/>
</dbReference>
<dbReference type="SUPFAM" id="SSF46689">
    <property type="entry name" value="Homeodomain-like"/>
    <property type="match status" value="1"/>
</dbReference>
<reference evidence="5" key="1">
    <citation type="submission" date="2006-10" db="EMBL/GenBank/DDBJ databases">
        <authorList>
            <person name="Amadeo P."/>
            <person name="Zhao Q."/>
            <person name="Wortman J."/>
            <person name="Fraser-Liggett C."/>
            <person name="Carlton J."/>
        </authorList>
    </citation>
    <scope>NUCLEOTIDE SEQUENCE</scope>
    <source>
        <strain evidence="5">G3</strain>
    </source>
</reference>
<evidence type="ECO:0000256" key="2">
    <source>
        <dbReference type="ARBA" id="ARBA00023125"/>
    </source>
</evidence>
<dbReference type="VEuPathDB" id="TrichDB:TVAG_274030"/>
<dbReference type="GO" id="GO:0006355">
    <property type="term" value="P:regulation of DNA-templated transcription"/>
    <property type="evidence" value="ECO:0000318"/>
    <property type="project" value="GO_Central"/>
</dbReference>
<sequence>MQVEETSPQEIVKTNKKKSKWTHEEDRILKEAVRICGPSKWDKIAPKIEGRTGKQCRERWLAFLDPNINNAPFSKEEDDLIYSLQQKYGNHWKKISAYLNGRTDISVENHWRSLRKKFGVIIDFVI</sequence>
<dbReference type="Pfam" id="PF00249">
    <property type="entry name" value="Myb_DNA-binding"/>
    <property type="match status" value="2"/>
</dbReference>
<feature type="domain" description="HTH myb-type" evidence="4">
    <location>
        <begin position="13"/>
        <end position="68"/>
    </location>
</feature>
<feature type="domain" description="HTH myb-type" evidence="4">
    <location>
        <begin position="72"/>
        <end position="119"/>
    </location>
</feature>
<accession>A2FSN3</accession>
<evidence type="ECO:0000259" key="4">
    <source>
        <dbReference type="PROSITE" id="PS51294"/>
    </source>
</evidence>
<dbReference type="VEuPathDB" id="TrichDB:TVAGG3_0380680"/>
<gene>
    <name evidence="5" type="ORF">TVAG_274030</name>
</gene>
<evidence type="ECO:0000313" key="5">
    <source>
        <dbReference type="EMBL" id="EAX92089.1"/>
    </source>
</evidence>
<dbReference type="InterPro" id="IPR001005">
    <property type="entry name" value="SANT/Myb"/>
</dbReference>
<dbReference type="AlphaFoldDB" id="A2FSN3"/>
<dbReference type="InParanoid" id="A2FSN3"/>
<evidence type="ECO:0000259" key="3">
    <source>
        <dbReference type="PROSITE" id="PS50090"/>
    </source>
</evidence>
<name>A2FSN3_TRIV3</name>
<evidence type="ECO:0000256" key="1">
    <source>
        <dbReference type="ARBA" id="ARBA00022737"/>
    </source>
</evidence>
<organism evidence="5 6">
    <name type="scientific">Trichomonas vaginalis (strain ATCC PRA-98 / G3)</name>
    <dbReference type="NCBI Taxonomy" id="412133"/>
    <lineage>
        <taxon>Eukaryota</taxon>
        <taxon>Metamonada</taxon>
        <taxon>Parabasalia</taxon>
        <taxon>Trichomonadida</taxon>
        <taxon>Trichomonadidae</taxon>
        <taxon>Trichomonas</taxon>
    </lineage>
</organism>
<dbReference type="EMBL" id="DS113991">
    <property type="protein sequence ID" value="EAX92089.1"/>
    <property type="molecule type" value="Genomic_DNA"/>
</dbReference>
<dbReference type="PROSITE" id="PS51294">
    <property type="entry name" value="HTH_MYB"/>
    <property type="match status" value="2"/>
</dbReference>
<dbReference type="OMA" id="CPWTEEE"/>
<dbReference type="Gene3D" id="1.10.10.60">
    <property type="entry name" value="Homeodomain-like"/>
    <property type="match status" value="2"/>
</dbReference>
<evidence type="ECO:0000313" key="6">
    <source>
        <dbReference type="Proteomes" id="UP000001542"/>
    </source>
</evidence>
<proteinExistence type="predicted"/>
<dbReference type="GO" id="GO:0000981">
    <property type="term" value="F:DNA-binding transcription factor activity, RNA polymerase II-specific"/>
    <property type="evidence" value="ECO:0000318"/>
    <property type="project" value="GO_Central"/>
</dbReference>
<dbReference type="GO" id="GO:0005634">
    <property type="term" value="C:nucleus"/>
    <property type="evidence" value="ECO:0000318"/>
    <property type="project" value="GO_Central"/>
</dbReference>